<feature type="region of interest" description="Disordered" evidence="6">
    <location>
        <begin position="994"/>
        <end position="1133"/>
    </location>
</feature>
<dbReference type="GO" id="GO:0005652">
    <property type="term" value="C:nuclear lamina"/>
    <property type="evidence" value="ECO:0007669"/>
    <property type="project" value="UniProtKB-SubCell"/>
</dbReference>
<evidence type="ECO:0000256" key="6">
    <source>
        <dbReference type="SAM" id="MobiDB-lite"/>
    </source>
</evidence>
<evidence type="ECO:0000256" key="3">
    <source>
        <dbReference type="ARBA" id="ARBA00024186"/>
    </source>
</evidence>
<dbReference type="PANTHER" id="PTHR31908:SF9">
    <property type="entry name" value="PROTEIN CROWDED NUCLEI 3"/>
    <property type="match status" value="1"/>
</dbReference>
<feature type="coiled-coil region" evidence="5">
    <location>
        <begin position="85"/>
        <end position="147"/>
    </location>
</feature>
<evidence type="ECO:0000313" key="7">
    <source>
        <dbReference type="EMBL" id="NUU86444.1"/>
    </source>
</evidence>
<comment type="subcellular location">
    <subcellularLocation>
        <location evidence="3">Nucleus lamina</location>
    </subcellularLocation>
</comment>
<organism evidence="7">
    <name type="scientific">Populus davidiana</name>
    <dbReference type="NCBI Taxonomy" id="266767"/>
    <lineage>
        <taxon>Eukaryota</taxon>
        <taxon>Viridiplantae</taxon>
        <taxon>Streptophyta</taxon>
        <taxon>Embryophyta</taxon>
        <taxon>Tracheophyta</taxon>
        <taxon>Spermatophyta</taxon>
        <taxon>Magnoliopsida</taxon>
        <taxon>eudicotyledons</taxon>
        <taxon>Gunneridae</taxon>
        <taxon>Pentapetalae</taxon>
        <taxon>rosids</taxon>
        <taxon>fabids</taxon>
        <taxon>Malpighiales</taxon>
        <taxon>Salicaceae</taxon>
        <taxon>Saliceae</taxon>
        <taxon>Populus</taxon>
    </lineage>
</organism>
<protein>
    <recommendedName>
        <fullName evidence="8">Nuclear matrix constituent protein 1-like protein</fullName>
    </recommendedName>
</protein>
<evidence type="ECO:0008006" key="8">
    <source>
        <dbReference type="Google" id="ProtNLM"/>
    </source>
</evidence>
<proteinExistence type="inferred from homology"/>
<dbReference type="AlphaFoldDB" id="A0A6M2EMV7"/>
<name>A0A6M2EMV7_9ROSI</name>
<keyword evidence="1 5" id="KW-0175">Coiled coil</keyword>
<dbReference type="EMBL" id="GILB01006111">
    <property type="protein sequence ID" value="NUU86444.1"/>
    <property type="molecule type" value="Transcribed_RNA"/>
</dbReference>
<feature type="region of interest" description="Disordered" evidence="6">
    <location>
        <begin position="1"/>
        <end position="33"/>
    </location>
</feature>
<feature type="coiled-coil region" evidence="5">
    <location>
        <begin position="296"/>
        <end position="427"/>
    </location>
</feature>
<feature type="compositionally biased region" description="Polar residues" evidence="6">
    <location>
        <begin position="995"/>
        <end position="1010"/>
    </location>
</feature>
<feature type="compositionally biased region" description="Polar residues" evidence="6">
    <location>
        <begin position="1114"/>
        <end position="1133"/>
    </location>
</feature>
<evidence type="ECO:0000256" key="2">
    <source>
        <dbReference type="ARBA" id="ARBA00023242"/>
    </source>
</evidence>
<feature type="compositionally biased region" description="Basic residues" evidence="6">
    <location>
        <begin position="961"/>
        <end position="971"/>
    </location>
</feature>
<feature type="compositionally biased region" description="Basic and acidic residues" evidence="6">
    <location>
        <begin position="1011"/>
        <end position="1049"/>
    </location>
</feature>
<accession>A0A6M2EMV7</accession>
<evidence type="ECO:0000256" key="4">
    <source>
        <dbReference type="ARBA" id="ARBA00024208"/>
    </source>
</evidence>
<feature type="coiled-coil region" evidence="5">
    <location>
        <begin position="463"/>
        <end position="631"/>
    </location>
</feature>
<feature type="compositionally biased region" description="Low complexity" evidence="6">
    <location>
        <begin position="23"/>
        <end position="33"/>
    </location>
</feature>
<keyword evidence="2" id="KW-0539">Nucleus</keyword>
<dbReference type="InterPro" id="IPR040418">
    <property type="entry name" value="CRWN"/>
</dbReference>
<sequence>MFTPQRRPSPSITLTPRSEMHRSGGANAGATSTGIGAKGKAVALIDVALPPPPPVGSLSGNAGELDTGDVEAWRRFREVGLLDEAAMERRDREALLEKASRLEKELFDYQYNMGLLLIEKKEWTSKYEELRQAWEETEEILKREQAAHLIALSEVEKRQENLRKALSVEKQCVGELEKALHDLQKEHVLIKKVSDSKLADAKALAAGNEEKSLEVEEKMRVAESKLAEVNMKSSELDMKLNQLEARENLLQRERLSFNTEREAHKATFYKQREDLQEWEKKLRQGEESLCELRRTLNQREEKASEDERVLKKKERDLEEAEKKIDISFAKLKEREVDVNNRLLGLVTKEEEADSLRSTLEIKEKELLALEDKLSARERVEVQELLDERRTILDAKIQEADLELTEKRKNLEEELRSKADGVRLLETEIFHREEKLGKQVLALDRKSDRMKDKEKDLDAKLKVVKEKDKSMKAEQKQLELQKKQLLSDEASVQLLEDDCEKLRAEIAQQELQIGEESESIKITNNERLEYLRLQAELKQELEKCRRRAEFLLKEAEELEQERERSEKEREVLEEKRAQINKEQKDIVEERERLEKMKYAGGERLKKEENDMQEYAQRELEAIRLEKESFEARKRHEQLVLSEKAENVHIQMVQDFESERCNFETGLINRREEMEKALRGRERAFEVLKERELNTINNLKEVACREKEEIESERHAMDKERQEVVKNKEKLEEQQYGIKKDIDELGMLSNKLRKQREQVIRERNYFLSFVEKHKSCTNCGDVTREFVLSDLQPPEMEERETLPSLKISDEFFRNNEGGADASDILNIKRPPSEDLGSNSQGRMSWLRKCTSKIFSISPTRKIQHVPAPAFEGGFPSSPVLADMEERVEGSAVQKAITFSSIPVDQAQVSFGTADDTVDIQHPQSDGIKRDAGGGYSVSVDDQSYMDSKTQDLPEDSELSELKNRRRKPGRRQKAGPGRTRSVKAVVEDAKLFLGESLKQTEYNSSVQPNDISHNSDESRGINVTKKSDVARKRQRLPTEREQDAGDSEGHSESVTTGGRRKRQQIVAPEEPTPGQKRYNLRRHKIAGLTAATQASSDLMKGEKTADGAAAVEPIQNPETASGLSLGVTSETENNKSTDLVQVTTVRRVELSQDRVVRFQTTDVDDQAEAAKSVGITELSEEVNGIPDFEDEAENGSTVHEDEDDYDADELQHPGEVSIGKKIWTFFTT</sequence>
<evidence type="ECO:0000256" key="1">
    <source>
        <dbReference type="ARBA" id="ARBA00023054"/>
    </source>
</evidence>
<feature type="region of interest" description="Disordered" evidence="6">
    <location>
        <begin position="1183"/>
        <end position="1211"/>
    </location>
</feature>
<feature type="compositionally biased region" description="Polar residues" evidence="6">
    <location>
        <begin position="1"/>
        <end position="16"/>
    </location>
</feature>
<feature type="region of interest" description="Disordered" evidence="6">
    <location>
        <begin position="919"/>
        <end position="982"/>
    </location>
</feature>
<reference evidence="7" key="1">
    <citation type="submission" date="2020-03" db="EMBL/GenBank/DDBJ databases">
        <authorList>
            <person name="Zhang R."/>
        </authorList>
    </citation>
    <scope>NUCLEOTIDE SEQUENCE</scope>
</reference>
<dbReference type="PANTHER" id="PTHR31908">
    <property type="entry name" value="PROTEIN CROWDED NUCLEI 4"/>
    <property type="match status" value="1"/>
</dbReference>
<evidence type="ECO:0000256" key="5">
    <source>
        <dbReference type="SAM" id="Coils"/>
    </source>
</evidence>
<feature type="region of interest" description="Disordered" evidence="6">
    <location>
        <begin position="818"/>
        <end position="839"/>
    </location>
</feature>
<feature type="coiled-coil region" evidence="5">
    <location>
        <begin position="669"/>
        <end position="732"/>
    </location>
</feature>
<comment type="similarity">
    <text evidence="4">Belongs to the CRWN family.</text>
</comment>
<dbReference type="GO" id="GO:0006997">
    <property type="term" value="P:nucleus organization"/>
    <property type="evidence" value="ECO:0007669"/>
    <property type="project" value="InterPro"/>
</dbReference>
<feature type="coiled-coil region" evidence="5">
    <location>
        <begin position="226"/>
        <end position="260"/>
    </location>
</feature>